<sequence length="142" mass="16075">MVIRLTEPAKLMRYTAEEAREAHKKKSNAYHKWTIVNLAEIEIKNRIGSSYFAIVPLEDSRVCKEELSAALQVIHNHGYRAYYCPPDSLEAALYPDRPKSYLYVSWEPQESSSSGIGTYLTVGVCIVIMALCIFGKAMLSHM</sequence>
<reference evidence="2 3" key="1">
    <citation type="submission" date="2018-07" db="EMBL/GenBank/DDBJ databases">
        <title>Complete nucleotide sequence of Bacillus phage BSP38.</title>
        <authorList>
            <person name="Ghosh K."/>
            <person name="Kim K.-P."/>
        </authorList>
    </citation>
    <scope>NUCLEOTIDE SEQUENCE [LARGE SCALE GENOMIC DNA]</scope>
</reference>
<keyword evidence="1" id="KW-0812">Transmembrane</keyword>
<keyword evidence="1" id="KW-0472">Membrane</keyword>
<accession>A0A345MJN8</accession>
<dbReference type="EMBL" id="MH606185">
    <property type="protein sequence ID" value="AXH71070.1"/>
    <property type="molecule type" value="Genomic_DNA"/>
</dbReference>
<dbReference type="Proteomes" id="UP000260425">
    <property type="component" value="Segment"/>
</dbReference>
<evidence type="ECO:0000313" key="2">
    <source>
        <dbReference type="EMBL" id="AXH71070.1"/>
    </source>
</evidence>
<gene>
    <name evidence="2" type="ORF">BSP38_028</name>
</gene>
<proteinExistence type="predicted"/>
<organism evidence="2 3">
    <name type="scientific">Bacillus phage BSP38</name>
    <dbReference type="NCBI Taxonomy" id="2283013"/>
    <lineage>
        <taxon>Viruses</taxon>
        <taxon>Duplodnaviria</taxon>
        <taxon>Heunggongvirae</taxon>
        <taxon>Uroviricota</taxon>
        <taxon>Caudoviricetes</taxon>
        <taxon>Herelleviridae</taxon>
        <taxon>Bastillevirinae</taxon>
        <taxon>Jeonjuvirus</taxon>
        <taxon>Jeonjuvirus BSP38</taxon>
    </lineage>
</organism>
<keyword evidence="3" id="KW-1185">Reference proteome</keyword>
<feature type="transmembrane region" description="Helical" evidence="1">
    <location>
        <begin position="116"/>
        <end position="139"/>
    </location>
</feature>
<evidence type="ECO:0000256" key="1">
    <source>
        <dbReference type="SAM" id="Phobius"/>
    </source>
</evidence>
<organismHost>
    <name type="scientific">Bacillus subtilis</name>
    <dbReference type="NCBI Taxonomy" id="1423"/>
</organismHost>
<name>A0A345MJN8_BPBSP</name>
<evidence type="ECO:0000313" key="3">
    <source>
        <dbReference type="Proteomes" id="UP000260425"/>
    </source>
</evidence>
<protein>
    <submittedName>
        <fullName evidence="2">Uncharacterized protein</fullName>
    </submittedName>
</protein>
<keyword evidence="1" id="KW-1133">Transmembrane helix</keyword>